<evidence type="ECO:0000259" key="13">
    <source>
        <dbReference type="PROSITE" id="PS50835"/>
    </source>
</evidence>
<evidence type="ECO:0000256" key="5">
    <source>
        <dbReference type="ARBA" id="ARBA00022889"/>
    </source>
</evidence>
<accession>A0A671TQ25</accession>
<dbReference type="GeneTree" id="ENSGT00940000159005"/>
<evidence type="ECO:0000256" key="8">
    <source>
        <dbReference type="ARBA" id="ARBA00023157"/>
    </source>
</evidence>
<keyword evidence="8" id="KW-1015">Disulfide bond</keyword>
<dbReference type="InterPro" id="IPR047012">
    <property type="entry name" value="ICAM_VCAM"/>
</dbReference>
<keyword evidence="4" id="KW-0677">Repeat</keyword>
<feature type="transmembrane region" description="Helical" evidence="11">
    <location>
        <begin position="312"/>
        <end position="334"/>
    </location>
</feature>
<dbReference type="Gene3D" id="2.60.40.10">
    <property type="entry name" value="Immunoglobulins"/>
    <property type="match status" value="3"/>
</dbReference>
<evidence type="ECO:0000256" key="3">
    <source>
        <dbReference type="ARBA" id="ARBA00022729"/>
    </source>
</evidence>
<dbReference type="PANTHER" id="PTHR13771:SF9">
    <property type="entry name" value="INTERCELLULAR ADHESION MOLECULE 5"/>
    <property type="match status" value="1"/>
</dbReference>
<evidence type="ECO:0000256" key="12">
    <source>
        <dbReference type="SAM" id="SignalP"/>
    </source>
</evidence>
<reference evidence="14" key="1">
    <citation type="submission" date="2021-04" db="EMBL/GenBank/DDBJ databases">
        <authorList>
            <consortium name="Wellcome Sanger Institute Data Sharing"/>
        </authorList>
    </citation>
    <scope>NUCLEOTIDE SEQUENCE [LARGE SCALE GENOMIC DNA]</scope>
</reference>
<gene>
    <name evidence="14" type="primary">LOC115585020</name>
</gene>
<dbReference type="GO" id="GO:0005178">
    <property type="term" value="F:integrin binding"/>
    <property type="evidence" value="ECO:0007669"/>
    <property type="project" value="InterPro"/>
</dbReference>
<evidence type="ECO:0000313" key="14">
    <source>
        <dbReference type="Ensembl" id="ENSSAUP00010004138.1"/>
    </source>
</evidence>
<sequence length="364" mass="40393">MWISYIFLCVSLLNSLHDFHVSSCDLNCPDKPVFTPSRLVVKYGDPASVNCSVCQNCKSNFKLEIPVGTQETNGSLISWTVDQLTEWGLNPTCYHVDDAGHQCCSILPVTLYKPPDNVGLNIKGNSWVMSEGQNITLKCSVQNVAPVENLRVTFYSGHRQLGQKRSNKKREKPESDTFELYFSPTKEDDGGEFRCEAELLLGPDGPQPPPVVKSQNFPATVFYEPDLSGASHPSPTVLTEGNPLELNCSAVGNPSPTYTWTGPSGVSSTKSSVLIINSTTTEDKGQYTCFVHNNQGNVTVKFDVDVKRDYTIYYIVAGVIGAVLLILLVVIIYFKYYKNTKMGQYNLKDVLRFHRQHSAVPTEL</sequence>
<keyword evidence="2 11" id="KW-0812">Transmembrane</keyword>
<dbReference type="InterPro" id="IPR003598">
    <property type="entry name" value="Ig_sub2"/>
</dbReference>
<keyword evidence="5" id="KW-0130">Cell adhesion</keyword>
<keyword evidence="10" id="KW-0393">Immunoglobulin domain</keyword>
<dbReference type="Proteomes" id="UP000472265">
    <property type="component" value="Chromosome 1"/>
</dbReference>
<evidence type="ECO:0000256" key="11">
    <source>
        <dbReference type="SAM" id="Phobius"/>
    </source>
</evidence>
<dbReference type="InterPro" id="IPR036179">
    <property type="entry name" value="Ig-like_dom_sf"/>
</dbReference>
<dbReference type="PROSITE" id="PS50835">
    <property type="entry name" value="IG_LIKE"/>
    <property type="match status" value="2"/>
</dbReference>
<feature type="domain" description="Ig-like" evidence="13">
    <location>
        <begin position="225"/>
        <end position="305"/>
    </location>
</feature>
<dbReference type="InterPro" id="IPR003599">
    <property type="entry name" value="Ig_sub"/>
</dbReference>
<keyword evidence="15" id="KW-1185">Reference proteome</keyword>
<evidence type="ECO:0000313" key="15">
    <source>
        <dbReference type="Proteomes" id="UP000472265"/>
    </source>
</evidence>
<reference evidence="14" key="3">
    <citation type="submission" date="2025-09" db="UniProtKB">
        <authorList>
            <consortium name="Ensembl"/>
        </authorList>
    </citation>
    <scope>IDENTIFICATION</scope>
</reference>
<keyword evidence="9" id="KW-0325">Glycoprotein</keyword>
<evidence type="ECO:0000256" key="10">
    <source>
        <dbReference type="ARBA" id="ARBA00023319"/>
    </source>
</evidence>
<dbReference type="SMART" id="SM00409">
    <property type="entry name" value="IG"/>
    <property type="match status" value="2"/>
</dbReference>
<dbReference type="FunFam" id="2.60.40.10:FF:000032">
    <property type="entry name" value="palladin isoform X1"/>
    <property type="match status" value="1"/>
</dbReference>
<name>A0A671TQ25_SPAAU</name>
<organism evidence="14 15">
    <name type="scientific">Sparus aurata</name>
    <name type="common">Gilthead sea bream</name>
    <dbReference type="NCBI Taxonomy" id="8175"/>
    <lineage>
        <taxon>Eukaryota</taxon>
        <taxon>Metazoa</taxon>
        <taxon>Chordata</taxon>
        <taxon>Craniata</taxon>
        <taxon>Vertebrata</taxon>
        <taxon>Euteleostomi</taxon>
        <taxon>Actinopterygii</taxon>
        <taxon>Neopterygii</taxon>
        <taxon>Teleostei</taxon>
        <taxon>Neoteleostei</taxon>
        <taxon>Acanthomorphata</taxon>
        <taxon>Eupercaria</taxon>
        <taxon>Spariformes</taxon>
        <taxon>Sparidae</taxon>
        <taxon>Sparus</taxon>
    </lineage>
</organism>
<comment type="subcellular location">
    <subcellularLocation>
        <location evidence="1">Membrane</location>
        <topology evidence="1">Single-pass type I membrane protein</topology>
    </subcellularLocation>
</comment>
<evidence type="ECO:0000256" key="2">
    <source>
        <dbReference type="ARBA" id="ARBA00022692"/>
    </source>
</evidence>
<dbReference type="GO" id="GO:0016020">
    <property type="term" value="C:membrane"/>
    <property type="evidence" value="ECO:0007669"/>
    <property type="project" value="UniProtKB-SubCell"/>
</dbReference>
<evidence type="ECO:0000256" key="6">
    <source>
        <dbReference type="ARBA" id="ARBA00022989"/>
    </source>
</evidence>
<dbReference type="Pfam" id="PF13927">
    <property type="entry name" value="Ig_3"/>
    <property type="match status" value="1"/>
</dbReference>
<proteinExistence type="predicted"/>
<dbReference type="OMA" id="ANGCDEN"/>
<dbReference type="SUPFAM" id="SSF48726">
    <property type="entry name" value="Immunoglobulin"/>
    <property type="match status" value="3"/>
</dbReference>
<dbReference type="PANTHER" id="PTHR13771">
    <property type="entry name" value="INTERCELLULAR ADHESION MOLECULE"/>
    <property type="match status" value="1"/>
</dbReference>
<dbReference type="InterPro" id="IPR007110">
    <property type="entry name" value="Ig-like_dom"/>
</dbReference>
<dbReference type="Ensembl" id="ENSSAUT00010004469.1">
    <property type="protein sequence ID" value="ENSSAUP00010004138.1"/>
    <property type="gene ID" value="ENSSAUG00010002136.1"/>
</dbReference>
<dbReference type="SMART" id="SM00408">
    <property type="entry name" value="IGc2"/>
    <property type="match status" value="2"/>
</dbReference>
<keyword evidence="6 11" id="KW-1133">Transmembrane helix</keyword>
<dbReference type="AlphaFoldDB" id="A0A671TQ25"/>
<evidence type="ECO:0000256" key="1">
    <source>
        <dbReference type="ARBA" id="ARBA00004479"/>
    </source>
</evidence>
<feature type="signal peptide" evidence="12">
    <location>
        <begin position="1"/>
        <end position="18"/>
    </location>
</feature>
<keyword evidence="7 11" id="KW-0472">Membrane</keyword>
<dbReference type="Pfam" id="PF00047">
    <property type="entry name" value="ig"/>
    <property type="match status" value="1"/>
</dbReference>
<evidence type="ECO:0000256" key="4">
    <source>
        <dbReference type="ARBA" id="ARBA00022737"/>
    </source>
</evidence>
<dbReference type="PRINTS" id="PR01472">
    <property type="entry name" value="ICAMVCAM1"/>
</dbReference>
<keyword evidence="3 12" id="KW-0732">Signal</keyword>
<dbReference type="InterPro" id="IPR003987">
    <property type="entry name" value="ICAM_VCAM_N"/>
</dbReference>
<feature type="domain" description="Ig-like" evidence="13">
    <location>
        <begin position="115"/>
        <end position="198"/>
    </location>
</feature>
<evidence type="ECO:0000256" key="7">
    <source>
        <dbReference type="ARBA" id="ARBA00023136"/>
    </source>
</evidence>
<dbReference type="GO" id="GO:0098609">
    <property type="term" value="P:cell-cell adhesion"/>
    <property type="evidence" value="ECO:0007669"/>
    <property type="project" value="InterPro"/>
</dbReference>
<dbReference type="InterPro" id="IPR013151">
    <property type="entry name" value="Immunoglobulin_dom"/>
</dbReference>
<reference evidence="14" key="2">
    <citation type="submission" date="2025-08" db="UniProtKB">
        <authorList>
            <consortium name="Ensembl"/>
        </authorList>
    </citation>
    <scope>IDENTIFICATION</scope>
</reference>
<dbReference type="InterPro" id="IPR013783">
    <property type="entry name" value="Ig-like_fold"/>
</dbReference>
<feature type="chain" id="PRO_5025548201" evidence="12">
    <location>
        <begin position="19"/>
        <end position="364"/>
    </location>
</feature>
<evidence type="ECO:0000256" key="9">
    <source>
        <dbReference type="ARBA" id="ARBA00023180"/>
    </source>
</evidence>
<protein>
    <submittedName>
        <fullName evidence="14">Hsp90 co-chaperone Cdc37-like</fullName>
    </submittedName>
</protein>